<dbReference type="InterPro" id="IPR029063">
    <property type="entry name" value="SAM-dependent_MTases_sf"/>
</dbReference>
<dbReference type="GO" id="GO:0008168">
    <property type="term" value="F:methyltransferase activity"/>
    <property type="evidence" value="ECO:0007669"/>
    <property type="project" value="TreeGrafter"/>
</dbReference>
<dbReference type="PANTHER" id="PTHR43591">
    <property type="entry name" value="METHYLTRANSFERASE"/>
    <property type="match status" value="1"/>
</dbReference>
<proteinExistence type="inferred from homology"/>
<sequence>MAQSSANIPNNNGEIVLAADEPTDDSASELGSIVSSTASVSSSILDYRTENGRTYHRYKDGKYSYPNDERENDRLEMQHNLFLITYDNKLGTAPPNDKSLGVKVKRVLDVGTGTGVLGIDLSAIQPDFAPPNVKFEIDDIEEPWTFSQPFDYIHSRMMTSSLSDWRVYLQRCYDGLAPGGYFEMNEMDYPTSDDGTLRKEHALHRYLDLVFGALEKSGRAFQSIPALRDMMLDIGFRDVTMTKYKWPTNPWAKDAKHKKIGAWNNENLNAGVEAWAMAPFTRIHGWTQEEVQVFLVDVRKDLGNRGIHAYWPIYSLWGRKPTAEEATIGRIRGRKQGLEMSVGRLQCCIGTTPVGLENLLTRVVARMAGTGSPKSPRSPQKSSGSSPAAASPAHVAPETDGLIVADDTIDDGASSIGSLASSTTSVSGSILDYRLENGRTYHRYKDGKYNYPNDDRENERLDLQHHMFLLTHDNKLGTAPPNEKGAQVKRVLDVGTGTGLWAIEFGDEHPEAEVIGVDLSAVQVDFVPPNVRFEIDDIEEPWTFSKPFDYIHSRMMTSSIANWQSYLQKCYDGLEPGGYLELDEFDIFPDCDDDTFTGDLAISKALGLLAEAMAKIGRAFQSVPELRQMMVDIGFEDVHFKQYKWPINTWPKDPKYKELGMWENENLNMGFEGFLMGPLTRILDWSPAEVQVLLIDVRKDLNNRRVHAYWPVYSLWGRKPTEEVSN</sequence>
<feature type="compositionally biased region" description="Low complexity" evidence="2">
    <location>
        <begin position="372"/>
        <end position="395"/>
    </location>
</feature>
<organism evidence="3 4">
    <name type="scientific">Colletotrichum asianum</name>
    <dbReference type="NCBI Taxonomy" id="702518"/>
    <lineage>
        <taxon>Eukaryota</taxon>
        <taxon>Fungi</taxon>
        <taxon>Dikarya</taxon>
        <taxon>Ascomycota</taxon>
        <taxon>Pezizomycotina</taxon>
        <taxon>Sordariomycetes</taxon>
        <taxon>Hypocreomycetidae</taxon>
        <taxon>Glomerellales</taxon>
        <taxon>Glomerellaceae</taxon>
        <taxon>Colletotrichum</taxon>
        <taxon>Colletotrichum gloeosporioides species complex</taxon>
    </lineage>
</organism>
<comment type="similarity">
    <text evidence="1">Belongs to the methyltransferase superfamily. LaeA methyltransferase family.</text>
</comment>
<accession>A0A8H3WU27</accession>
<comment type="caution">
    <text evidence="3">The sequence shown here is derived from an EMBL/GenBank/DDBJ whole genome shotgun (WGS) entry which is preliminary data.</text>
</comment>
<reference evidence="3 4" key="1">
    <citation type="submission" date="2019-12" db="EMBL/GenBank/DDBJ databases">
        <title>A genome sequence resource for the geographically widespread anthracnose pathogen Colletotrichum asianum.</title>
        <authorList>
            <person name="Meng Y."/>
        </authorList>
    </citation>
    <scope>NUCLEOTIDE SEQUENCE [LARGE SCALE GENOMIC DNA]</scope>
    <source>
        <strain evidence="3 4">ICMP 18580</strain>
    </source>
</reference>
<evidence type="ECO:0000256" key="2">
    <source>
        <dbReference type="SAM" id="MobiDB-lite"/>
    </source>
</evidence>
<dbReference type="AlphaFoldDB" id="A0A8H3WU27"/>
<name>A0A8H3WU27_9PEZI</name>
<dbReference type="SUPFAM" id="SSF53335">
    <property type="entry name" value="S-adenosyl-L-methionine-dependent methyltransferases"/>
    <property type="match status" value="2"/>
</dbReference>
<keyword evidence="4" id="KW-1185">Reference proteome</keyword>
<feature type="region of interest" description="Disordered" evidence="2">
    <location>
        <begin position="369"/>
        <end position="395"/>
    </location>
</feature>
<gene>
    <name evidence="3" type="ORF">GQ607_000686</name>
</gene>
<evidence type="ECO:0000313" key="4">
    <source>
        <dbReference type="Proteomes" id="UP000434172"/>
    </source>
</evidence>
<dbReference type="Proteomes" id="UP000434172">
    <property type="component" value="Unassembled WGS sequence"/>
</dbReference>
<evidence type="ECO:0000256" key="1">
    <source>
        <dbReference type="ARBA" id="ARBA00038158"/>
    </source>
</evidence>
<dbReference type="EMBL" id="WOWK01000001">
    <property type="protein sequence ID" value="KAF0332670.1"/>
    <property type="molecule type" value="Genomic_DNA"/>
</dbReference>
<dbReference type="Pfam" id="PF13489">
    <property type="entry name" value="Methyltransf_23"/>
    <property type="match status" value="2"/>
</dbReference>
<dbReference type="PANTHER" id="PTHR43591:SF31">
    <property type="entry name" value="LAEA-LIKE, PUTATIVE (AFU_ORTHOLOGUE AFUA_8G01930)-RELATED"/>
    <property type="match status" value="1"/>
</dbReference>
<dbReference type="OrthoDB" id="2013972at2759"/>
<dbReference type="Gene3D" id="3.40.50.150">
    <property type="entry name" value="Vaccinia Virus protein VP39"/>
    <property type="match status" value="2"/>
</dbReference>
<evidence type="ECO:0000313" key="3">
    <source>
        <dbReference type="EMBL" id="KAF0332670.1"/>
    </source>
</evidence>
<protein>
    <recommendedName>
        <fullName evidence="5">Methyltransferase domain-containing protein</fullName>
    </recommendedName>
</protein>
<dbReference type="CDD" id="cd02440">
    <property type="entry name" value="AdoMet_MTases"/>
    <property type="match status" value="2"/>
</dbReference>
<evidence type="ECO:0008006" key="5">
    <source>
        <dbReference type="Google" id="ProtNLM"/>
    </source>
</evidence>